<accession>A0ABQ1CH06</accession>
<feature type="compositionally biased region" description="Basic residues" evidence="1">
    <location>
        <begin position="57"/>
        <end position="66"/>
    </location>
</feature>
<sequence length="85" mass="8419">MTGHGAAGTEQQPPDRVVVGPVGKAGAAVHAGFGEAAFVAGGGFPVVGEAAGRGRPVRNRTWRGGRRATDPGAEAAAYRVAGPSR</sequence>
<evidence type="ECO:0000313" key="3">
    <source>
        <dbReference type="Proteomes" id="UP000472710"/>
    </source>
</evidence>
<feature type="region of interest" description="Disordered" evidence="1">
    <location>
        <begin position="57"/>
        <end position="85"/>
    </location>
</feature>
<reference evidence="2 3" key="1">
    <citation type="submission" date="2020-02" db="EMBL/GenBank/DDBJ databases">
        <title>Whole genome shotgun sequence of Streptomyces diastaticus subsp. diastaticus NBRC 13412.</title>
        <authorList>
            <person name="Ichikawa N."/>
            <person name="Komaki H."/>
            <person name="Tamura T."/>
        </authorList>
    </citation>
    <scope>NUCLEOTIDE SEQUENCE [LARGE SCALE GENOMIC DNA]</scope>
    <source>
        <strain evidence="2 3">NBRC 13412</strain>
    </source>
</reference>
<protein>
    <submittedName>
        <fullName evidence="2">Uncharacterized protein</fullName>
    </submittedName>
</protein>
<comment type="caution">
    <text evidence="2">The sequence shown here is derived from an EMBL/GenBank/DDBJ whole genome shotgun (WGS) entry which is preliminary data.</text>
</comment>
<name>A0ABQ1CH06_STRDI</name>
<gene>
    <name evidence="2" type="ORF">Sdia_01710</name>
</gene>
<proteinExistence type="predicted"/>
<keyword evidence="3" id="KW-1185">Reference proteome</keyword>
<evidence type="ECO:0000256" key="1">
    <source>
        <dbReference type="SAM" id="MobiDB-lite"/>
    </source>
</evidence>
<dbReference type="EMBL" id="BLLN01000001">
    <property type="protein sequence ID" value="GFH69403.1"/>
    <property type="molecule type" value="Genomic_DNA"/>
</dbReference>
<organism evidence="2 3">
    <name type="scientific">Streptomyces diastaticus subsp. diastaticus</name>
    <dbReference type="NCBI Taxonomy" id="68040"/>
    <lineage>
        <taxon>Bacteria</taxon>
        <taxon>Bacillati</taxon>
        <taxon>Actinomycetota</taxon>
        <taxon>Actinomycetes</taxon>
        <taxon>Kitasatosporales</taxon>
        <taxon>Streptomycetaceae</taxon>
        <taxon>Streptomyces</taxon>
        <taxon>Streptomyces diastaticus group</taxon>
    </lineage>
</organism>
<evidence type="ECO:0000313" key="2">
    <source>
        <dbReference type="EMBL" id="GFH69403.1"/>
    </source>
</evidence>
<dbReference type="Proteomes" id="UP000472710">
    <property type="component" value="Unassembled WGS sequence"/>
</dbReference>